<dbReference type="VEuPathDB" id="VectorBase:CPIJ015774"/>
<evidence type="ECO:0000313" key="2">
    <source>
        <dbReference type="Proteomes" id="UP000002320"/>
    </source>
</evidence>
<proteinExistence type="predicted"/>
<sequence length="344" mass="39619">MWSLSKASTLLMLLLVTISSYAFPAEISQQNGKKCQVSPEFLANLKEMIIKAVTGSAHFPQNVNTSGHGDCEPDLRVIVRSLAEIHNETAPIKTGGRMTDEVQELKDNFEQEVEQLAKERDVFELDFKREVLKREGEMYERIHVLKKSIQDLKQRIREAEEEFYELAFELVGIRVETNSMDGKEQCYAGMIPKGRFGGFFEHIVANHGYGTLLEAMYLLQQIYDPKDIFYEFMEEFQESPPSAQVENHKMVLTFICWATKQDNRILQTFSGGCYLYHLYNMTTQFFPTSNDGLQAVRLAEPVLKRIPGTCNDHAISFYLKEFTVQKNKEKHENLKRAGKCDQLQ</sequence>
<protein>
    <submittedName>
        <fullName evidence="1">Uncharacterized protein</fullName>
    </submittedName>
</protein>
<dbReference type="VEuPathDB" id="VectorBase:CQUJHB002432"/>
<dbReference type="InParanoid" id="A0A1S4K6R4"/>
<name>A0A1S4K6R4_CULQU</name>
<organism evidence="1 2">
    <name type="scientific">Culex quinquefasciatus</name>
    <name type="common">Southern house mosquito</name>
    <name type="synonym">Culex pungens</name>
    <dbReference type="NCBI Taxonomy" id="7176"/>
    <lineage>
        <taxon>Eukaryota</taxon>
        <taxon>Metazoa</taxon>
        <taxon>Ecdysozoa</taxon>
        <taxon>Arthropoda</taxon>
        <taxon>Hexapoda</taxon>
        <taxon>Insecta</taxon>
        <taxon>Pterygota</taxon>
        <taxon>Neoptera</taxon>
        <taxon>Endopterygota</taxon>
        <taxon>Diptera</taxon>
        <taxon>Nematocera</taxon>
        <taxon>Culicoidea</taxon>
        <taxon>Culicidae</taxon>
        <taxon>Culicinae</taxon>
        <taxon>Culicini</taxon>
        <taxon>Culex</taxon>
        <taxon>Culex</taxon>
    </lineage>
</organism>
<dbReference type="OrthoDB" id="7766299at2759"/>
<accession>A0A1S4K6R4</accession>
<evidence type="ECO:0000313" key="1">
    <source>
        <dbReference type="EnsemblMetazoa" id="CPIJ015774-PA"/>
    </source>
</evidence>
<dbReference type="AlphaFoldDB" id="A0A1S4K6R4"/>
<dbReference type="EnsemblMetazoa" id="CPIJ015774-RA">
    <property type="protein sequence ID" value="CPIJ015774-PA"/>
    <property type="gene ID" value="CPIJ015774"/>
</dbReference>
<dbReference type="Proteomes" id="UP000002320">
    <property type="component" value="Unassembled WGS sequence"/>
</dbReference>
<keyword evidence="2" id="KW-1185">Reference proteome</keyword>
<reference evidence="1" key="1">
    <citation type="submission" date="2021-02" db="UniProtKB">
        <authorList>
            <consortium name="EnsemblMetazoa"/>
        </authorList>
    </citation>
    <scope>IDENTIFICATION</scope>
    <source>
        <strain evidence="1">JHB</strain>
    </source>
</reference>